<dbReference type="Proteomes" id="UP000054266">
    <property type="component" value="Unassembled WGS sequence"/>
</dbReference>
<gene>
    <name evidence="2" type="ORF">PV04_01297</name>
</gene>
<dbReference type="STRING" id="5601.A0A0D2GLA6"/>
<dbReference type="EMBL" id="KN846956">
    <property type="protein sequence ID" value="KIW73159.1"/>
    <property type="molecule type" value="Genomic_DNA"/>
</dbReference>
<dbReference type="InterPro" id="IPR000120">
    <property type="entry name" value="Amidase"/>
</dbReference>
<dbReference type="Pfam" id="PF01425">
    <property type="entry name" value="Amidase"/>
    <property type="match status" value="1"/>
</dbReference>
<name>A0A0D2GLA6_9EURO</name>
<evidence type="ECO:0000313" key="3">
    <source>
        <dbReference type="Proteomes" id="UP000054266"/>
    </source>
</evidence>
<organism evidence="2 3">
    <name type="scientific">Phialophora macrospora</name>
    <dbReference type="NCBI Taxonomy" id="1851006"/>
    <lineage>
        <taxon>Eukaryota</taxon>
        <taxon>Fungi</taxon>
        <taxon>Dikarya</taxon>
        <taxon>Ascomycota</taxon>
        <taxon>Pezizomycotina</taxon>
        <taxon>Eurotiomycetes</taxon>
        <taxon>Chaetothyriomycetidae</taxon>
        <taxon>Chaetothyriales</taxon>
        <taxon>Herpotrichiellaceae</taxon>
        <taxon>Phialophora</taxon>
    </lineage>
</organism>
<dbReference type="InterPro" id="IPR023631">
    <property type="entry name" value="Amidase_dom"/>
</dbReference>
<feature type="domain" description="Amidase" evidence="1">
    <location>
        <begin position="89"/>
        <end position="522"/>
    </location>
</feature>
<dbReference type="Gene3D" id="3.90.1300.10">
    <property type="entry name" value="Amidase signature (AS) domain"/>
    <property type="match status" value="1"/>
</dbReference>
<dbReference type="AlphaFoldDB" id="A0A0D2GLA6"/>
<reference evidence="2 3" key="1">
    <citation type="submission" date="2015-01" db="EMBL/GenBank/DDBJ databases">
        <title>The Genome Sequence of Capronia semiimmersa CBS27337.</title>
        <authorList>
            <consortium name="The Broad Institute Genomics Platform"/>
            <person name="Cuomo C."/>
            <person name="de Hoog S."/>
            <person name="Gorbushina A."/>
            <person name="Stielow B."/>
            <person name="Teixiera M."/>
            <person name="Abouelleil A."/>
            <person name="Chapman S.B."/>
            <person name="Priest M."/>
            <person name="Young S.K."/>
            <person name="Wortman J."/>
            <person name="Nusbaum C."/>
            <person name="Birren B."/>
        </authorList>
    </citation>
    <scope>NUCLEOTIDE SEQUENCE [LARGE SCALE GENOMIC DNA]</scope>
    <source>
        <strain evidence="2 3">CBS 27337</strain>
    </source>
</reference>
<dbReference type="GO" id="GO:0003824">
    <property type="term" value="F:catalytic activity"/>
    <property type="evidence" value="ECO:0007669"/>
    <property type="project" value="InterPro"/>
</dbReference>
<dbReference type="SUPFAM" id="SSF75304">
    <property type="entry name" value="Amidase signature (AS) enzymes"/>
    <property type="match status" value="1"/>
</dbReference>
<dbReference type="InterPro" id="IPR036928">
    <property type="entry name" value="AS_sf"/>
</dbReference>
<keyword evidence="3" id="KW-1185">Reference proteome</keyword>
<dbReference type="PANTHER" id="PTHR11895">
    <property type="entry name" value="TRANSAMIDASE"/>
    <property type="match status" value="1"/>
</dbReference>
<sequence length="540" mass="56919">MVIVALEKATKLDAAEVRGLAQRAGISLRERDIDDWGVILGSFSDTAQHILNEDDGLPIPDPNKYIRTDIHVPEDTNGGGWATRCTVKSAAPTSNLLAGVTVAVKDNAAVAGVRCLNGAAPVNGEWIPPYDATMVTRVLDAGGIIAGKAACENICMECLSDSSYTGKVLNPYSDGHGCGGSSSGSARLVAVGAVDMALGGDQGGSIRIPSAFCGIVGLKPTWGLVPCTGVLGHVSTFDHVGPMTKTVRDNALLLEAIAGPDGRDDRQPLFMDPESLHFSRALQQFLASKPRDQLLQGFKVGVLKEGLSGKNMNSSIAQATRSAVADLQALGAEVVEVSVPSHEQTVVTWMSALSLRACREGLLGDTTGRKQLEMTDRDATSAPAMGPNPRVSQEVFDSYGPGAQSLYMRYLYVNEKYGASLHAKCTNLLFKATQAYDAALATVDVLVMPTVPVPAFAFPPAAGLLDTITYPIGVGDNTPQFNATGHPALSIPVGFVPAPNDPDVKLPAGLQIVGKRFEDLTCYKVGAAWEANKDWKTLVF</sequence>
<protein>
    <recommendedName>
        <fullName evidence="1">Amidase domain-containing protein</fullName>
    </recommendedName>
</protein>
<dbReference type="PANTHER" id="PTHR11895:SF170">
    <property type="entry name" value="AMIDASE"/>
    <property type="match status" value="1"/>
</dbReference>
<accession>A0A0D2GLA6</accession>
<proteinExistence type="predicted"/>
<evidence type="ECO:0000259" key="1">
    <source>
        <dbReference type="Pfam" id="PF01425"/>
    </source>
</evidence>
<evidence type="ECO:0000313" key="2">
    <source>
        <dbReference type="EMBL" id="KIW73159.1"/>
    </source>
</evidence>
<dbReference type="HOGENOM" id="CLU_009600_18_1_1"/>